<name>A0AAD5Q215_PYTIN</name>
<gene>
    <name evidence="1" type="ORF">P43SY_010495</name>
</gene>
<protein>
    <recommendedName>
        <fullName evidence="3">Retrotransposon Copia-like N-terminal domain-containing protein</fullName>
    </recommendedName>
</protein>
<organism evidence="1 2">
    <name type="scientific">Pythium insidiosum</name>
    <name type="common">Pythiosis disease agent</name>
    <dbReference type="NCBI Taxonomy" id="114742"/>
    <lineage>
        <taxon>Eukaryota</taxon>
        <taxon>Sar</taxon>
        <taxon>Stramenopiles</taxon>
        <taxon>Oomycota</taxon>
        <taxon>Peronosporomycetes</taxon>
        <taxon>Pythiales</taxon>
        <taxon>Pythiaceae</taxon>
        <taxon>Pythium</taxon>
    </lineage>
</organism>
<evidence type="ECO:0000313" key="2">
    <source>
        <dbReference type="Proteomes" id="UP001209570"/>
    </source>
</evidence>
<dbReference type="AlphaFoldDB" id="A0AAD5Q215"/>
<proteinExistence type="predicted"/>
<evidence type="ECO:0008006" key="3">
    <source>
        <dbReference type="Google" id="ProtNLM"/>
    </source>
</evidence>
<reference evidence="1" key="1">
    <citation type="submission" date="2021-12" db="EMBL/GenBank/DDBJ databases">
        <title>Prjna785345.</title>
        <authorList>
            <person name="Rujirawat T."/>
            <person name="Krajaejun T."/>
        </authorList>
    </citation>
    <scope>NUCLEOTIDE SEQUENCE</scope>
    <source>
        <strain evidence="1">Pi057C3</strain>
    </source>
</reference>
<dbReference type="EMBL" id="JAKCXM010006382">
    <property type="protein sequence ID" value="KAJ0388801.1"/>
    <property type="molecule type" value="Genomic_DNA"/>
</dbReference>
<sequence>MFLSSAPKLLQVMSPTALSSSNNDILNDHNYFLWEFSARMALARKGLAGHVEITPEKAVALSANEMWKTADSKAMGVIAKMLSSPYQAMIRNAKLAVEAWIILQQFHVKCDIVYADLAY</sequence>
<accession>A0AAD5Q215</accession>
<evidence type="ECO:0000313" key="1">
    <source>
        <dbReference type="EMBL" id="KAJ0388801.1"/>
    </source>
</evidence>
<comment type="caution">
    <text evidence="1">The sequence shown here is derived from an EMBL/GenBank/DDBJ whole genome shotgun (WGS) entry which is preliminary data.</text>
</comment>
<dbReference type="Proteomes" id="UP001209570">
    <property type="component" value="Unassembled WGS sequence"/>
</dbReference>
<keyword evidence="2" id="KW-1185">Reference proteome</keyword>
<dbReference type="Pfam" id="PF14223">
    <property type="entry name" value="Retrotran_gag_2"/>
    <property type="match status" value="1"/>
</dbReference>